<reference evidence="2 3" key="1">
    <citation type="submission" date="2015-07" db="EMBL/GenBank/DDBJ databases">
        <title>Complete genome sequence of Mycobacterium goodii X7B, a facultative thermophilic biodesulfurizing bacterium.</title>
        <authorList>
            <person name="Yu B."/>
            <person name="Li F."/>
            <person name="Xu P."/>
        </authorList>
    </citation>
    <scope>NUCLEOTIDE SEQUENCE [LARGE SCALE GENOMIC DNA]</scope>
    <source>
        <strain evidence="2 3">X7B</strain>
    </source>
</reference>
<dbReference type="AlphaFoldDB" id="A0A0K0XGB1"/>
<dbReference type="PATRIC" id="fig|134601.6.peg.3624"/>
<dbReference type="Gene3D" id="3.40.250.10">
    <property type="entry name" value="Rhodanese-like domain"/>
    <property type="match status" value="4"/>
</dbReference>
<organism evidence="2 3">
    <name type="scientific">Mycolicibacterium goodii</name>
    <name type="common">Mycobacterium goodii</name>
    <dbReference type="NCBI Taxonomy" id="134601"/>
    <lineage>
        <taxon>Bacteria</taxon>
        <taxon>Bacillati</taxon>
        <taxon>Actinomycetota</taxon>
        <taxon>Actinomycetes</taxon>
        <taxon>Mycobacteriales</taxon>
        <taxon>Mycobacteriaceae</taxon>
        <taxon>Mycolicibacterium</taxon>
    </lineage>
</organism>
<sequence length="515" mass="55030">MAQRIPAAELLDALQNSDRQIALLDLRSPLERSNGHIAVSAGLPLHDVEQHIADLVPLTSTPIVLASRPELDERGAELLQRLGYRDVSVLADGLDGWKSAGGRIYTGTNVRSKTLGEWIEHTFSTPTVDGETVDAWRAAGEDVVFLDSRTPAEYRHHHIPGGHNTGGGAEIAYRAAQVIKNPDTKVVINCQGRTRGIVGAQSLINTGIANPVFSLHNGTPAWEQSGRPLEFGTGSELPAPDTVAPDLKDWARRTLDSAGARVIDIAEAQRYLDDTASVTYLLDVRSPGEFAEGHFSAAVSAPGGQLIQATDDYVAVHKSRLVLADTADFVRAANTVQWLRHLHDGPLTVVAVTADADLVRPNRLTIPTPAVRTVSAAELPTLDSARLVDLRSSTRYAAGHLPGSVHARREHLADIVAAADGAPVVLIGDADYVAEHLVEGLDGDVRVLAGGIEAVADALTDADPRHAGEIVDRTGPPDFGPERAAWYEAYFAWELNLLTESEGDPFFDFAAVAGS</sequence>
<dbReference type="SUPFAM" id="SSF52821">
    <property type="entry name" value="Rhodanese/Cell cycle control phosphatase"/>
    <property type="match status" value="4"/>
</dbReference>
<dbReference type="EMBL" id="CP012150">
    <property type="protein sequence ID" value="AKS36412.1"/>
    <property type="molecule type" value="Genomic_DNA"/>
</dbReference>
<feature type="domain" description="Rhodanese" evidence="1">
    <location>
        <begin position="17"/>
        <end position="106"/>
    </location>
</feature>
<evidence type="ECO:0000313" key="3">
    <source>
        <dbReference type="Proteomes" id="UP000062255"/>
    </source>
</evidence>
<dbReference type="GO" id="GO:0016740">
    <property type="term" value="F:transferase activity"/>
    <property type="evidence" value="ECO:0007669"/>
    <property type="project" value="UniProtKB-KW"/>
</dbReference>
<proteinExistence type="predicted"/>
<dbReference type="PANTHER" id="PTHR43031">
    <property type="entry name" value="FAD-DEPENDENT OXIDOREDUCTASE"/>
    <property type="match status" value="1"/>
</dbReference>
<keyword evidence="2" id="KW-0808">Transferase</keyword>
<dbReference type="PANTHER" id="PTHR43031:SF1">
    <property type="entry name" value="PYRIDINE NUCLEOTIDE-DISULPHIDE OXIDOREDUCTASE"/>
    <property type="match status" value="1"/>
</dbReference>
<dbReference type="Proteomes" id="UP000062255">
    <property type="component" value="Chromosome"/>
</dbReference>
<dbReference type="PROSITE" id="PS50206">
    <property type="entry name" value="RHODANESE_3"/>
    <property type="match status" value="4"/>
</dbReference>
<feature type="domain" description="Rhodanese" evidence="1">
    <location>
        <begin position="381"/>
        <end position="464"/>
    </location>
</feature>
<accession>A0A0K0XGB1</accession>
<protein>
    <submittedName>
        <fullName evidence="2">Sulfurtransferase</fullName>
    </submittedName>
</protein>
<dbReference type="OrthoDB" id="9800872at2"/>
<gene>
    <name evidence="2" type="ORF">AFA91_17480</name>
</gene>
<dbReference type="SMART" id="SM00450">
    <property type="entry name" value="RHOD"/>
    <property type="match status" value="4"/>
</dbReference>
<dbReference type="CDD" id="cd00158">
    <property type="entry name" value="RHOD"/>
    <property type="match status" value="1"/>
</dbReference>
<dbReference type="InterPro" id="IPR001763">
    <property type="entry name" value="Rhodanese-like_dom"/>
</dbReference>
<evidence type="ECO:0000313" key="2">
    <source>
        <dbReference type="EMBL" id="AKS36412.1"/>
    </source>
</evidence>
<dbReference type="KEGG" id="mgo:AFA91_17480"/>
<evidence type="ECO:0000259" key="1">
    <source>
        <dbReference type="PROSITE" id="PS50206"/>
    </source>
</evidence>
<dbReference type="STRING" id="134601.AFA91_17480"/>
<name>A0A0K0XGB1_MYCGD</name>
<feature type="domain" description="Rhodanese" evidence="1">
    <location>
        <begin position="139"/>
        <end position="231"/>
    </location>
</feature>
<feature type="domain" description="Rhodanese" evidence="1">
    <location>
        <begin position="281"/>
        <end position="342"/>
    </location>
</feature>
<dbReference type="InterPro" id="IPR050229">
    <property type="entry name" value="GlpE_sulfurtransferase"/>
</dbReference>
<dbReference type="Pfam" id="PF00581">
    <property type="entry name" value="Rhodanese"/>
    <property type="match status" value="3"/>
</dbReference>
<dbReference type="InterPro" id="IPR036873">
    <property type="entry name" value="Rhodanese-like_dom_sf"/>
</dbReference>